<dbReference type="Pfam" id="PF00534">
    <property type="entry name" value="Glycos_transf_1"/>
    <property type="match status" value="1"/>
</dbReference>
<dbReference type="EC" id="2.4.-.-" evidence="5"/>
<evidence type="ECO:0000256" key="1">
    <source>
        <dbReference type="ARBA" id="ARBA00022676"/>
    </source>
</evidence>
<gene>
    <name evidence="5" type="ORF">WKW77_30015</name>
</gene>
<feature type="domain" description="Glycosyl transferase family 1" evidence="3">
    <location>
        <begin position="200"/>
        <end position="332"/>
    </location>
</feature>
<dbReference type="SUPFAM" id="SSF53756">
    <property type="entry name" value="UDP-Glycosyltransferase/glycogen phosphorylase"/>
    <property type="match status" value="1"/>
</dbReference>
<dbReference type="PANTHER" id="PTHR12526">
    <property type="entry name" value="GLYCOSYLTRANSFERASE"/>
    <property type="match status" value="1"/>
</dbReference>
<sequence length="403" mass="44535">MRLLHFVPSVNPYGGGPIEGVRRLRDALAAIGHPGDILSLDSPDADYVTDFPGQLTALGPSSSGYFYNDRAIPWLQANAANYDAVIVNGLWQYTGLATWRALGRSATPYFVYTHGMLDPWFKRRYPLKHLKKWLYWPWADYRVLRDAAAVIFTCEEERLLARQSFWLYRAREVVGSYGTSQPPTNARALAAGFTAAFPEIQGKRILLYLGRIHEKKGGDLLIDAFARVLGEAPDLHLVMAGAGDDAIVNQLKSRAGQLGVAERITWTGLVSGDLKWGAFYASDVFCLPSHQENFGIAVVEALACGKPVLISDKVNIWREIQQDGAGLVGPDTLEGTIGTLRQWLSLSRADVASMRIAALRCFQARFQIEQVAETLVRIINDHSPGASHFSPLERASNQHRNAA</sequence>
<evidence type="ECO:0000313" key="5">
    <source>
        <dbReference type="EMBL" id="MEJ8815333.1"/>
    </source>
</evidence>
<dbReference type="Pfam" id="PF13579">
    <property type="entry name" value="Glyco_trans_4_4"/>
    <property type="match status" value="1"/>
</dbReference>
<dbReference type="Gene3D" id="3.40.50.2000">
    <property type="entry name" value="Glycogen Phosphorylase B"/>
    <property type="match status" value="2"/>
</dbReference>
<protein>
    <submittedName>
        <fullName evidence="5">Glycosyltransferase</fullName>
        <ecNumber evidence="5">2.4.-.-</ecNumber>
    </submittedName>
</protein>
<dbReference type="RefSeq" id="WP_340360547.1">
    <property type="nucleotide sequence ID" value="NZ_JBBKZU010000019.1"/>
</dbReference>
<dbReference type="Proteomes" id="UP001365846">
    <property type="component" value="Unassembled WGS sequence"/>
</dbReference>
<proteinExistence type="predicted"/>
<keyword evidence="1 5" id="KW-0328">Glycosyltransferase</keyword>
<keyword evidence="6" id="KW-1185">Reference proteome</keyword>
<dbReference type="InterPro" id="IPR001296">
    <property type="entry name" value="Glyco_trans_1"/>
</dbReference>
<evidence type="ECO:0000313" key="6">
    <source>
        <dbReference type="Proteomes" id="UP001365846"/>
    </source>
</evidence>
<feature type="domain" description="Glycosyltransferase subfamily 4-like N-terminal" evidence="4">
    <location>
        <begin position="15"/>
        <end position="174"/>
    </location>
</feature>
<accession>A0ABU8VNV5</accession>
<dbReference type="InterPro" id="IPR028098">
    <property type="entry name" value="Glyco_trans_4-like_N"/>
</dbReference>
<dbReference type="GO" id="GO:0016757">
    <property type="term" value="F:glycosyltransferase activity"/>
    <property type="evidence" value="ECO:0007669"/>
    <property type="project" value="UniProtKB-KW"/>
</dbReference>
<reference evidence="5 6" key="1">
    <citation type="submission" date="2024-03" db="EMBL/GenBank/DDBJ databases">
        <title>Novel species of the genus Variovorax.</title>
        <authorList>
            <person name="Liu Q."/>
            <person name="Xin Y.-H."/>
        </authorList>
    </citation>
    <scope>NUCLEOTIDE SEQUENCE [LARGE SCALE GENOMIC DNA]</scope>
    <source>
        <strain evidence="5 6">KACC 18899</strain>
    </source>
</reference>
<organism evidence="5 6">
    <name type="scientific">Variovorax ureilyticus</name>
    <dbReference type="NCBI Taxonomy" id="1836198"/>
    <lineage>
        <taxon>Bacteria</taxon>
        <taxon>Pseudomonadati</taxon>
        <taxon>Pseudomonadota</taxon>
        <taxon>Betaproteobacteria</taxon>
        <taxon>Burkholderiales</taxon>
        <taxon>Comamonadaceae</taxon>
        <taxon>Variovorax</taxon>
    </lineage>
</organism>
<evidence type="ECO:0000256" key="2">
    <source>
        <dbReference type="ARBA" id="ARBA00022679"/>
    </source>
</evidence>
<keyword evidence="2 5" id="KW-0808">Transferase</keyword>
<dbReference type="PANTHER" id="PTHR12526:SF510">
    <property type="entry name" value="D-INOSITOL 3-PHOSPHATE GLYCOSYLTRANSFERASE"/>
    <property type="match status" value="1"/>
</dbReference>
<dbReference type="EMBL" id="JBBKZU010000019">
    <property type="protein sequence ID" value="MEJ8815333.1"/>
    <property type="molecule type" value="Genomic_DNA"/>
</dbReference>
<name>A0ABU8VNV5_9BURK</name>
<evidence type="ECO:0000259" key="4">
    <source>
        <dbReference type="Pfam" id="PF13579"/>
    </source>
</evidence>
<evidence type="ECO:0000259" key="3">
    <source>
        <dbReference type="Pfam" id="PF00534"/>
    </source>
</evidence>
<comment type="caution">
    <text evidence="5">The sequence shown here is derived from an EMBL/GenBank/DDBJ whole genome shotgun (WGS) entry which is preliminary data.</text>
</comment>